<dbReference type="Proteomes" id="UP000507470">
    <property type="component" value="Unassembled WGS sequence"/>
</dbReference>
<dbReference type="PANTHER" id="PTHR46601:SF1">
    <property type="entry name" value="ADF-H DOMAIN-CONTAINING PROTEIN"/>
    <property type="match status" value="1"/>
</dbReference>
<sequence length="915" mass="105776">MTVISKIQKLRAENRREQKRKWKQKSKNDQTKALSKSSSAIRKRRQREKDRNNKREDIEKRVATTKRKHKSRTKRKDQISAKEIIEQALRNRKTNRQRIWREKQKQKQPQSPVPLNLTTAEDKNDPFKNKMSRSRAVRKLKRALPVTPSKRVDTVKAYLSTNKSPTAITLQRIGLVPSPEEIKETKLNASVVEDIKTFLSNEKLKRNDQSRASVEVLAASVSEPAVGNCRAKVDSAKKLGVPVRRITKGFRVRSRVLTSEKSSYEYVKRKTRSDKLSEEVRKMIYDFWCSPENSRQTCNKTDVKRVRIGVKTYCSHAIQILEKTQSEVFLSFQQTRPEIKISQRTFEKCKPYFIRAARPKDRTTCCCRYHLENKYLFQSFSSHRKQLIKDNVIDEKKFELFGTLAELCAATLCPITEGTLHLKECLERNCSACGVHLLKFSESELCISDDCTNLQWKKFEYIDIKSKTGIKKNLTLVDKSIKPGQMVEHLKTVLETFPGHSFRAKWQTDQLKKLVENLPENECVTVHDFSKNYRCTERVEIQSSYFQRTEVSIHITLIYRHAVLEIDGASSTPDDPTIICEHFYVISPDEKHDQYFTRHVQNLVSEYLNEINYRVNTMHEFCDGCQSQYKSRHCIGTLAESAAEFGYKKIIRNYFESCHGKGPQDAAGGILKNQADIAVIRGQFQIRSAVELFQFAQSRLTTPRSYACKRRIFKYVEEIPRNRKLFKPIKGIRTIHRVETKNLQTVLVRTVSCYCDGCLDGEHCLFNDQVGISLEVKVEAEDSNSEDETLEDDSYETVADMVNTGHIFAVLCDDEENDFFLLKATSGSHMFTGEETDEWGSTFPEGTSVINGHYFMTKKHHVLQYSLFKNQKAIVPSASVLYVCQDSILKRNTLVLTEEENNNILECVNLCELIH</sequence>
<feature type="compositionally biased region" description="Basic residues" evidence="1">
    <location>
        <begin position="63"/>
        <end position="75"/>
    </location>
</feature>
<protein>
    <submittedName>
        <fullName evidence="2">Uncharacterized protein</fullName>
    </submittedName>
</protein>
<feature type="region of interest" description="Disordered" evidence="1">
    <location>
        <begin position="1"/>
        <end position="134"/>
    </location>
</feature>
<name>A0A6J8C7L2_MYTCO</name>
<dbReference type="PANTHER" id="PTHR46601">
    <property type="entry name" value="ULP_PROTEASE DOMAIN-CONTAINING PROTEIN"/>
    <property type="match status" value="1"/>
</dbReference>
<feature type="compositionally biased region" description="Polar residues" evidence="1">
    <location>
        <begin position="31"/>
        <end position="40"/>
    </location>
</feature>
<proteinExistence type="predicted"/>
<dbReference type="OrthoDB" id="5983328at2759"/>
<gene>
    <name evidence="2" type="ORF">MCOR_26446</name>
</gene>
<evidence type="ECO:0000313" key="3">
    <source>
        <dbReference type="Proteomes" id="UP000507470"/>
    </source>
</evidence>
<dbReference type="AlphaFoldDB" id="A0A6J8C7L2"/>
<organism evidence="2 3">
    <name type="scientific">Mytilus coruscus</name>
    <name type="common">Sea mussel</name>
    <dbReference type="NCBI Taxonomy" id="42192"/>
    <lineage>
        <taxon>Eukaryota</taxon>
        <taxon>Metazoa</taxon>
        <taxon>Spiralia</taxon>
        <taxon>Lophotrochozoa</taxon>
        <taxon>Mollusca</taxon>
        <taxon>Bivalvia</taxon>
        <taxon>Autobranchia</taxon>
        <taxon>Pteriomorphia</taxon>
        <taxon>Mytilida</taxon>
        <taxon>Mytiloidea</taxon>
        <taxon>Mytilidae</taxon>
        <taxon>Mytilinae</taxon>
        <taxon>Mytilus</taxon>
    </lineage>
</organism>
<dbReference type="EMBL" id="CACVKT020004756">
    <property type="protein sequence ID" value="CAC5391436.1"/>
    <property type="molecule type" value="Genomic_DNA"/>
</dbReference>
<accession>A0A6J8C7L2</accession>
<evidence type="ECO:0000256" key="1">
    <source>
        <dbReference type="SAM" id="MobiDB-lite"/>
    </source>
</evidence>
<keyword evidence="3" id="KW-1185">Reference proteome</keyword>
<evidence type="ECO:0000313" key="2">
    <source>
        <dbReference type="EMBL" id="CAC5391436.1"/>
    </source>
</evidence>
<reference evidence="2 3" key="1">
    <citation type="submission" date="2020-06" db="EMBL/GenBank/DDBJ databases">
        <authorList>
            <person name="Li R."/>
            <person name="Bekaert M."/>
        </authorList>
    </citation>
    <scope>NUCLEOTIDE SEQUENCE [LARGE SCALE GENOMIC DNA]</scope>
    <source>
        <strain evidence="3">wild</strain>
    </source>
</reference>
<feature type="compositionally biased region" description="Basic and acidic residues" evidence="1">
    <location>
        <begin position="47"/>
        <end position="62"/>
    </location>
</feature>
<feature type="compositionally biased region" description="Basic and acidic residues" evidence="1">
    <location>
        <begin position="76"/>
        <end position="85"/>
    </location>
</feature>